<organism evidence="1">
    <name type="scientific">Phytophthora nicotianae</name>
    <name type="common">Potato buckeye rot agent</name>
    <name type="synonym">Phytophthora parasitica</name>
    <dbReference type="NCBI Taxonomy" id="4792"/>
    <lineage>
        <taxon>Eukaryota</taxon>
        <taxon>Sar</taxon>
        <taxon>Stramenopiles</taxon>
        <taxon>Oomycota</taxon>
        <taxon>Peronosporomycetes</taxon>
        <taxon>Peronosporales</taxon>
        <taxon>Peronosporaceae</taxon>
        <taxon>Phytophthora</taxon>
    </lineage>
</organism>
<dbReference type="OrthoDB" id="128227at2759"/>
<proteinExistence type="predicted"/>
<accession>W2LVG7</accession>
<sequence>MEQTTTPQTFGALLQLHARQQTEFQAIMQQQYAASEARIDALASRPTAARKHQPPIYQRNLDEDLELWFFAMEQYYADYHPQMTEKSSQFVKMASTHLGVTPRNWYRQFSLECEASGRVKS</sequence>
<dbReference type="VEuPathDB" id="FungiDB:PPTG_17261"/>
<name>W2LVG7_PHYNI</name>
<dbReference type="AlphaFoldDB" id="W2LVG7"/>
<protein>
    <submittedName>
        <fullName evidence="1">Uncharacterized protein</fullName>
    </submittedName>
</protein>
<evidence type="ECO:0000313" key="1">
    <source>
        <dbReference type="EMBL" id="ETM01479.1"/>
    </source>
</evidence>
<gene>
    <name evidence="1" type="ORF">L917_01952</name>
</gene>
<dbReference type="Proteomes" id="UP000054423">
    <property type="component" value="Unassembled WGS sequence"/>
</dbReference>
<reference evidence="1" key="1">
    <citation type="submission" date="2013-11" db="EMBL/GenBank/DDBJ databases">
        <title>The Genome Sequence of Phytophthora parasitica CHvinca01.</title>
        <authorList>
            <consortium name="The Broad Institute Genomics Platform"/>
            <person name="Russ C."/>
            <person name="Tyler B."/>
            <person name="Panabieres F."/>
            <person name="Shan W."/>
            <person name="Tripathy S."/>
            <person name="Grunwald N."/>
            <person name="Machado M."/>
            <person name="Johnson C.S."/>
            <person name="Arredondo F."/>
            <person name="Hong C."/>
            <person name="Coffey M."/>
            <person name="Young S.K."/>
            <person name="Zeng Q."/>
            <person name="Gargeya S."/>
            <person name="Fitzgerald M."/>
            <person name="Abouelleil A."/>
            <person name="Alvarado L."/>
            <person name="Chapman S.B."/>
            <person name="Gainer-Dewar J."/>
            <person name="Goldberg J."/>
            <person name="Griggs A."/>
            <person name="Gujja S."/>
            <person name="Hansen M."/>
            <person name="Howarth C."/>
            <person name="Imamovic A."/>
            <person name="Ireland A."/>
            <person name="Larimer J."/>
            <person name="McCowan C."/>
            <person name="Murphy C."/>
            <person name="Pearson M."/>
            <person name="Poon T.W."/>
            <person name="Priest M."/>
            <person name="Roberts A."/>
            <person name="Saif S."/>
            <person name="Shea T."/>
            <person name="Sykes S."/>
            <person name="Wortman J."/>
            <person name="Nusbaum C."/>
            <person name="Birren B."/>
        </authorList>
    </citation>
    <scope>NUCLEOTIDE SEQUENCE [LARGE SCALE GENOMIC DNA]</scope>
    <source>
        <strain evidence="1">CHvinca01</strain>
    </source>
</reference>
<dbReference type="EMBL" id="KI677706">
    <property type="protein sequence ID" value="ETM01479.1"/>
    <property type="molecule type" value="Genomic_DNA"/>
</dbReference>